<proteinExistence type="inferred from homology"/>
<dbReference type="CDD" id="cd23311">
    <property type="entry name" value="beta-trefoil_FGF_Bnl-like"/>
    <property type="match status" value="1"/>
</dbReference>
<evidence type="ECO:0000256" key="2">
    <source>
        <dbReference type="SAM" id="Phobius"/>
    </source>
</evidence>
<dbReference type="SMART" id="SM00442">
    <property type="entry name" value="FGF"/>
    <property type="match status" value="1"/>
</dbReference>
<dbReference type="SUPFAM" id="SSF50353">
    <property type="entry name" value="Cytokine"/>
    <property type="match status" value="1"/>
</dbReference>
<gene>
    <name evidence="4" type="primary">LOC105360865</name>
</gene>
<evidence type="ECO:0000313" key="3">
    <source>
        <dbReference type="Proteomes" id="UP000695007"/>
    </source>
</evidence>
<dbReference type="PANTHER" id="PTHR11486">
    <property type="entry name" value="FIBROBLAST GROWTH FACTOR"/>
    <property type="match status" value="1"/>
</dbReference>
<comment type="similarity">
    <text evidence="1">Belongs to the heparin-binding growth factors family.</text>
</comment>
<protein>
    <submittedName>
        <fullName evidence="4">Fibroblast growth factor 16</fullName>
    </submittedName>
</protein>
<dbReference type="Gene3D" id="2.80.10.50">
    <property type="match status" value="1"/>
</dbReference>
<dbReference type="InterPro" id="IPR002209">
    <property type="entry name" value="Fibroblast_GF_fam"/>
</dbReference>
<keyword evidence="2" id="KW-1133">Transmembrane helix</keyword>
<dbReference type="RefSeq" id="XP_011496166.1">
    <property type="nucleotide sequence ID" value="XM_011497864.1"/>
</dbReference>
<evidence type="ECO:0000256" key="1">
    <source>
        <dbReference type="ARBA" id="ARBA00007936"/>
    </source>
</evidence>
<sequence>MKLISSFLYGIIVNTIIAVATANITVTIEDLGVRAERAANLSHITGVSRKIQIYIKNRFLQILPDGTVNGSNNDISNYTIFQRISVLRGQLKIQAIITCFYLCMNSSGLLYGSRNTKWERYERAKHCLFKTTIVTSPIGRRRIPLSKSEDKCPVTALLKKEQGCSDTKDYVIDKQLRMKRLFPE</sequence>
<keyword evidence="3" id="KW-1185">Reference proteome</keyword>
<evidence type="ECO:0000313" key="4">
    <source>
        <dbReference type="RefSeq" id="XP_011496166.1"/>
    </source>
</evidence>
<dbReference type="KEGG" id="csol:105360865"/>
<dbReference type="GeneID" id="105360865"/>
<feature type="transmembrane region" description="Helical" evidence="2">
    <location>
        <begin position="7"/>
        <end position="28"/>
    </location>
</feature>
<organism evidence="3 4">
    <name type="scientific">Ceratosolen solmsi marchali</name>
    <dbReference type="NCBI Taxonomy" id="326594"/>
    <lineage>
        <taxon>Eukaryota</taxon>
        <taxon>Metazoa</taxon>
        <taxon>Ecdysozoa</taxon>
        <taxon>Arthropoda</taxon>
        <taxon>Hexapoda</taxon>
        <taxon>Insecta</taxon>
        <taxon>Pterygota</taxon>
        <taxon>Neoptera</taxon>
        <taxon>Endopterygota</taxon>
        <taxon>Hymenoptera</taxon>
        <taxon>Apocrita</taxon>
        <taxon>Proctotrupomorpha</taxon>
        <taxon>Chalcidoidea</taxon>
        <taxon>Agaonidae</taxon>
        <taxon>Agaoninae</taxon>
        <taxon>Ceratosolen</taxon>
    </lineage>
</organism>
<keyword evidence="2" id="KW-0812">Transmembrane</keyword>
<keyword evidence="2" id="KW-0472">Membrane</keyword>
<dbReference type="AlphaFoldDB" id="A0AAJ6YDP9"/>
<dbReference type="GO" id="GO:0008083">
    <property type="term" value="F:growth factor activity"/>
    <property type="evidence" value="ECO:0007669"/>
    <property type="project" value="InterPro"/>
</dbReference>
<dbReference type="Proteomes" id="UP000695007">
    <property type="component" value="Unplaced"/>
</dbReference>
<dbReference type="Pfam" id="PF00167">
    <property type="entry name" value="FGF"/>
    <property type="match status" value="1"/>
</dbReference>
<reference evidence="4" key="1">
    <citation type="submission" date="2025-08" db="UniProtKB">
        <authorList>
            <consortium name="RefSeq"/>
        </authorList>
    </citation>
    <scope>IDENTIFICATION</scope>
</reference>
<dbReference type="InterPro" id="IPR008996">
    <property type="entry name" value="IL1/FGF"/>
</dbReference>
<name>A0AAJ6YDP9_9HYME</name>
<accession>A0AAJ6YDP9</accession>